<evidence type="ECO:0000313" key="4">
    <source>
        <dbReference type="Proteomes" id="UP000676336"/>
    </source>
</evidence>
<evidence type="ECO:0000313" key="2">
    <source>
        <dbReference type="EMBL" id="CAF4998187.1"/>
    </source>
</evidence>
<dbReference type="EMBL" id="CAJOBI010202022">
    <property type="protein sequence ID" value="CAF4994497.1"/>
    <property type="molecule type" value="Genomic_DNA"/>
</dbReference>
<name>A0A8S3DFQ6_9BILA</name>
<dbReference type="AlphaFoldDB" id="A0A8S3DFQ6"/>
<gene>
    <name evidence="3" type="ORF">GIL414_LOCUS58072</name>
    <name evidence="1" type="ORF">SMN809_LOCUS56470</name>
    <name evidence="2" type="ORF">SMN809_LOCUS56643</name>
</gene>
<accession>A0A8S3DFQ6</accession>
<evidence type="ECO:0000313" key="1">
    <source>
        <dbReference type="EMBL" id="CAF4994497.1"/>
    </source>
</evidence>
<comment type="caution">
    <text evidence="1">The sequence shown here is derived from an EMBL/GenBank/DDBJ whole genome shotgun (WGS) entry which is preliminary data.</text>
</comment>
<dbReference type="EMBL" id="CAJOBJ010212582">
    <property type="protein sequence ID" value="CAF5014736.1"/>
    <property type="molecule type" value="Genomic_DNA"/>
</dbReference>
<protein>
    <submittedName>
        <fullName evidence="1">Uncharacterized protein</fullName>
    </submittedName>
</protein>
<feature type="non-terminal residue" evidence="1">
    <location>
        <position position="1"/>
    </location>
</feature>
<organism evidence="1 4">
    <name type="scientific">Rotaria magnacalcarata</name>
    <dbReference type="NCBI Taxonomy" id="392030"/>
    <lineage>
        <taxon>Eukaryota</taxon>
        <taxon>Metazoa</taxon>
        <taxon>Spiralia</taxon>
        <taxon>Gnathifera</taxon>
        <taxon>Rotifera</taxon>
        <taxon>Eurotatoria</taxon>
        <taxon>Bdelloidea</taxon>
        <taxon>Philodinida</taxon>
        <taxon>Philodinidae</taxon>
        <taxon>Rotaria</taxon>
    </lineage>
</organism>
<dbReference type="EMBL" id="CAJOBI010203384">
    <property type="protein sequence ID" value="CAF4998187.1"/>
    <property type="molecule type" value="Genomic_DNA"/>
</dbReference>
<sequence>MYLFYVVNLVRFIIILPSMEQHNLNGQGYFQVESYFIWPDGSGEVLEQDCITCQ</sequence>
<evidence type="ECO:0000313" key="3">
    <source>
        <dbReference type="EMBL" id="CAF5014736.1"/>
    </source>
</evidence>
<dbReference type="Proteomes" id="UP000676336">
    <property type="component" value="Unassembled WGS sequence"/>
</dbReference>
<dbReference type="Proteomes" id="UP000681720">
    <property type="component" value="Unassembled WGS sequence"/>
</dbReference>
<reference evidence="1" key="1">
    <citation type="submission" date="2021-02" db="EMBL/GenBank/DDBJ databases">
        <authorList>
            <person name="Nowell W R."/>
        </authorList>
    </citation>
    <scope>NUCLEOTIDE SEQUENCE</scope>
</reference>
<proteinExistence type="predicted"/>